<comment type="similarity">
    <text evidence="7">Belongs to the YfgM family.</text>
</comment>
<dbReference type="EMBL" id="WTYM01000023">
    <property type="protein sequence ID" value="MXO58348.1"/>
    <property type="molecule type" value="Genomic_DNA"/>
</dbReference>
<name>A0A6I4SSN3_9SPHN</name>
<protein>
    <recommendedName>
        <fullName evidence="8">Ancillary SecYEG translocon subunit</fullName>
    </recommendedName>
</protein>
<comment type="caution">
    <text evidence="11">The sequence shown here is derived from an EMBL/GenBank/DDBJ whole genome shotgun (WGS) entry which is preliminary data.</text>
</comment>
<organism evidence="11 12">
    <name type="scientific">Croceibacterium salegens</name>
    <dbReference type="NCBI Taxonomy" id="1737568"/>
    <lineage>
        <taxon>Bacteria</taxon>
        <taxon>Pseudomonadati</taxon>
        <taxon>Pseudomonadota</taxon>
        <taxon>Alphaproteobacteria</taxon>
        <taxon>Sphingomonadales</taxon>
        <taxon>Erythrobacteraceae</taxon>
        <taxon>Croceibacterium</taxon>
    </lineage>
</organism>
<dbReference type="Proteomes" id="UP000433652">
    <property type="component" value="Unassembled WGS sequence"/>
</dbReference>
<feature type="transmembrane region" description="Helical" evidence="9">
    <location>
        <begin position="25"/>
        <end position="43"/>
    </location>
</feature>
<dbReference type="InterPro" id="IPR011990">
    <property type="entry name" value="TPR-like_helical_dom_sf"/>
</dbReference>
<dbReference type="InterPro" id="IPR026039">
    <property type="entry name" value="YfgM"/>
</dbReference>
<evidence type="ECO:0000313" key="12">
    <source>
        <dbReference type="Proteomes" id="UP000433652"/>
    </source>
</evidence>
<proteinExistence type="inferred from homology"/>
<dbReference type="Gene3D" id="1.25.40.10">
    <property type="entry name" value="Tetratricopeptide repeat domain"/>
    <property type="match status" value="1"/>
</dbReference>
<comment type="subcellular location">
    <subcellularLocation>
        <location evidence="1">Cell membrane</location>
        <topology evidence="1">Single-pass type II membrane protein</topology>
    </subcellularLocation>
</comment>
<keyword evidence="4 9" id="KW-1133">Transmembrane helix</keyword>
<evidence type="ECO:0000256" key="3">
    <source>
        <dbReference type="ARBA" id="ARBA00022692"/>
    </source>
</evidence>
<evidence type="ECO:0000256" key="1">
    <source>
        <dbReference type="ARBA" id="ARBA00004401"/>
    </source>
</evidence>
<evidence type="ECO:0000259" key="10">
    <source>
        <dbReference type="Pfam" id="PF09976"/>
    </source>
</evidence>
<dbReference type="AlphaFoldDB" id="A0A6I4SSN3"/>
<dbReference type="GO" id="GO:0005886">
    <property type="term" value="C:plasma membrane"/>
    <property type="evidence" value="ECO:0007669"/>
    <property type="project" value="UniProtKB-SubCell"/>
</dbReference>
<evidence type="ECO:0000256" key="4">
    <source>
        <dbReference type="ARBA" id="ARBA00022989"/>
    </source>
</evidence>
<feature type="domain" description="Ancillary SecYEG translocon subunit/Cell division coordinator CpoB TPR" evidence="10">
    <location>
        <begin position="18"/>
        <end position="183"/>
    </location>
</feature>
<dbReference type="GO" id="GO:0044877">
    <property type="term" value="F:protein-containing complex binding"/>
    <property type="evidence" value="ECO:0007669"/>
    <property type="project" value="InterPro"/>
</dbReference>
<dbReference type="InterPro" id="IPR018704">
    <property type="entry name" value="SecYEG/CpoB_TPR"/>
</dbReference>
<keyword evidence="6" id="KW-0143">Chaperone</keyword>
<reference evidence="11 12" key="1">
    <citation type="submission" date="2019-12" db="EMBL/GenBank/DDBJ databases">
        <title>Genomic-based taxomic classification of the family Erythrobacteraceae.</title>
        <authorList>
            <person name="Xu L."/>
        </authorList>
    </citation>
    <scope>NUCLEOTIDE SEQUENCE [LARGE SCALE GENOMIC DNA]</scope>
    <source>
        <strain evidence="11 12">MCCC 1K01500</strain>
    </source>
</reference>
<evidence type="ECO:0000256" key="5">
    <source>
        <dbReference type="ARBA" id="ARBA00023136"/>
    </source>
</evidence>
<evidence type="ECO:0000256" key="2">
    <source>
        <dbReference type="ARBA" id="ARBA00022475"/>
    </source>
</evidence>
<evidence type="ECO:0000256" key="7">
    <source>
        <dbReference type="ARBA" id="ARBA00024197"/>
    </source>
</evidence>
<keyword evidence="2" id="KW-1003">Cell membrane</keyword>
<dbReference type="PANTHER" id="PTHR38035">
    <property type="entry name" value="UPF0070 PROTEIN YFGM"/>
    <property type="match status" value="1"/>
</dbReference>
<keyword evidence="12" id="KW-1185">Reference proteome</keyword>
<keyword evidence="3 9" id="KW-0812">Transmembrane</keyword>
<dbReference type="OrthoDB" id="7173339at2"/>
<sequence length="236" mass="25235">MLLREVDEAVRQDEAAQFARKYGKIIAGIIVAGLLAFGGYLLWEENSEKTLEQGSESFVSALDQLDAGNLDKADRQLEELSKDGSPGAQAAANLLRAAIAADKHDTDKAAQMFFALADDTSAPQAYRDLAAIRGVSTNYDKMKPQQVIDRLKPLAVPGNAFFPSAAELVAMAYVQQDKKDLAGPLFAAIAKDDNAPQSLRSRARQMSGLLGFDAVEDAEATVSEDAQPSTAAETAQ</sequence>
<dbReference type="PANTHER" id="PTHR38035:SF1">
    <property type="entry name" value="ANCILLARY SECYEG TRANSLOCON SUBUNIT"/>
    <property type="match status" value="1"/>
</dbReference>
<evidence type="ECO:0000256" key="6">
    <source>
        <dbReference type="ARBA" id="ARBA00023186"/>
    </source>
</evidence>
<evidence type="ECO:0000256" key="8">
    <source>
        <dbReference type="ARBA" id="ARBA00024235"/>
    </source>
</evidence>
<evidence type="ECO:0000313" key="11">
    <source>
        <dbReference type="EMBL" id="MXO58348.1"/>
    </source>
</evidence>
<accession>A0A6I4SSN3</accession>
<gene>
    <name evidence="11" type="ORF">GRI89_02155</name>
</gene>
<keyword evidence="5 9" id="KW-0472">Membrane</keyword>
<evidence type="ECO:0000256" key="9">
    <source>
        <dbReference type="SAM" id="Phobius"/>
    </source>
</evidence>
<dbReference type="Pfam" id="PF09976">
    <property type="entry name" value="TPR_21"/>
    <property type="match status" value="1"/>
</dbReference>